<dbReference type="RefSeq" id="WP_135445184.1">
    <property type="nucleotide sequence ID" value="NZ_SRLE01000009.1"/>
</dbReference>
<evidence type="ECO:0000256" key="3">
    <source>
        <dbReference type="ARBA" id="ARBA00023239"/>
    </source>
</evidence>
<dbReference type="PANTHER" id="PTHR38683:SF1">
    <property type="entry name" value="CHORISMATE PYRUVATE-LYASE"/>
    <property type="match status" value="1"/>
</dbReference>
<dbReference type="GO" id="GO:0008813">
    <property type="term" value="F:chorismate lyase activity"/>
    <property type="evidence" value="ECO:0007669"/>
    <property type="project" value="UniProtKB-UniRule"/>
</dbReference>
<dbReference type="PANTHER" id="PTHR38683">
    <property type="entry name" value="CHORISMATE PYRUVATE-LYASE"/>
    <property type="match status" value="1"/>
</dbReference>
<dbReference type="HAMAP" id="MF_01632">
    <property type="entry name" value="UbiC"/>
    <property type="match status" value="1"/>
</dbReference>
<comment type="subcellular location">
    <subcellularLocation>
        <location evidence="4">Cytoplasm</location>
    </subcellularLocation>
</comment>
<dbReference type="InterPro" id="IPR007440">
    <property type="entry name" value="Chorismate--pyruvate_lyase"/>
</dbReference>
<keyword evidence="4" id="KW-0670">Pyruvate</keyword>
<keyword evidence="2 4" id="KW-0831">Ubiquinone biosynthesis</keyword>
<proteinExistence type="inferred from homology"/>
<comment type="function">
    <text evidence="4">Removes the pyruvyl group from chorismate, with concomitant aromatization of the ring, to provide 4-hydroxybenzoate (4HB) for the ubiquinone pathway.</text>
</comment>
<comment type="caution">
    <text evidence="4">Lacks conserved residue(s) required for the propagation of feature annotation.</text>
</comment>
<evidence type="ECO:0000313" key="5">
    <source>
        <dbReference type="EMBL" id="TGD72758.1"/>
    </source>
</evidence>
<keyword evidence="1 4" id="KW-0963">Cytoplasm</keyword>
<feature type="binding site" evidence="4">
    <location>
        <position position="182"/>
    </location>
    <ligand>
        <name>substrate</name>
    </ligand>
</feature>
<evidence type="ECO:0000256" key="4">
    <source>
        <dbReference type="HAMAP-Rule" id="MF_01632"/>
    </source>
</evidence>
<dbReference type="Proteomes" id="UP000298050">
    <property type="component" value="Unassembled WGS sequence"/>
</dbReference>
<dbReference type="InterPro" id="IPR028978">
    <property type="entry name" value="Chorismate_lyase_/UTRA_dom_sf"/>
</dbReference>
<comment type="pathway">
    <text evidence="4">Cofactor biosynthesis; ubiquinone biosynthesis.</text>
</comment>
<dbReference type="UniPathway" id="UPA00232"/>
<feature type="binding site" evidence="4">
    <location>
        <position position="127"/>
    </location>
    <ligand>
        <name>substrate</name>
    </ligand>
</feature>
<name>A0A4Z0M066_9GAMM</name>
<sequence length="214" mass="24280">MTRVTATPEPTRRRVASEPRWRLAERYTGGELSARCRAWLLDDGSLTGRLIELRQGAFSVRRLHQGWEVPLPSEQRLLDLPQRQVAIVREVVLRLDERSVVFARSVIPVSSLGGNLAHLRRLQNKPLGAILFRDPGMRRSPFELARLRGDSDYLPTQLHQAEPAWARRSCFVLQGHGLMVSEVFLQAFTPWDAVLPVHRTQRGKVSAAILNPTQ</sequence>
<dbReference type="EC" id="4.1.3.40" evidence="4"/>
<evidence type="ECO:0000256" key="2">
    <source>
        <dbReference type="ARBA" id="ARBA00022688"/>
    </source>
</evidence>
<dbReference type="GO" id="GO:0005829">
    <property type="term" value="C:cytosol"/>
    <property type="evidence" value="ECO:0007669"/>
    <property type="project" value="TreeGrafter"/>
</dbReference>
<accession>A0A4Z0M066</accession>
<evidence type="ECO:0000313" key="6">
    <source>
        <dbReference type="Proteomes" id="UP000298050"/>
    </source>
</evidence>
<protein>
    <recommendedName>
        <fullName evidence="4">Probable chorismate pyruvate-lyase</fullName>
        <shortName evidence="4">CL</shortName>
        <shortName evidence="4">CPL</shortName>
        <ecNumber evidence="4">4.1.3.40</ecNumber>
    </recommendedName>
</protein>
<organism evidence="5 6">
    <name type="scientific">Mangrovimicrobium sediminis</name>
    <dbReference type="NCBI Taxonomy" id="2562682"/>
    <lineage>
        <taxon>Bacteria</taxon>
        <taxon>Pseudomonadati</taxon>
        <taxon>Pseudomonadota</taxon>
        <taxon>Gammaproteobacteria</taxon>
        <taxon>Cellvibrionales</taxon>
        <taxon>Halieaceae</taxon>
        <taxon>Mangrovimicrobium</taxon>
    </lineage>
</organism>
<dbReference type="GO" id="GO:0006744">
    <property type="term" value="P:ubiquinone biosynthetic process"/>
    <property type="evidence" value="ECO:0007669"/>
    <property type="project" value="UniProtKB-UniRule"/>
</dbReference>
<dbReference type="Gene3D" id="3.40.1410.10">
    <property type="entry name" value="Chorismate lyase-like"/>
    <property type="match status" value="1"/>
</dbReference>
<feature type="binding site" evidence="4">
    <location>
        <position position="89"/>
    </location>
    <ligand>
        <name>substrate</name>
    </ligand>
</feature>
<keyword evidence="6" id="KW-1185">Reference proteome</keyword>
<dbReference type="AlphaFoldDB" id="A0A4Z0M066"/>
<comment type="similarity">
    <text evidence="4">Belongs to the UbiC family.</text>
</comment>
<keyword evidence="3 4" id="KW-0456">Lyase</keyword>
<dbReference type="GO" id="GO:0042866">
    <property type="term" value="P:pyruvate biosynthetic process"/>
    <property type="evidence" value="ECO:0007669"/>
    <property type="project" value="UniProtKB-UniRule"/>
</dbReference>
<dbReference type="EMBL" id="SRLE01000009">
    <property type="protein sequence ID" value="TGD72758.1"/>
    <property type="molecule type" value="Genomic_DNA"/>
</dbReference>
<dbReference type="SUPFAM" id="SSF64288">
    <property type="entry name" value="Chorismate lyase-like"/>
    <property type="match status" value="1"/>
</dbReference>
<dbReference type="Pfam" id="PF04345">
    <property type="entry name" value="Chor_lyase"/>
    <property type="match status" value="1"/>
</dbReference>
<comment type="caution">
    <text evidence="5">The sequence shown here is derived from an EMBL/GenBank/DDBJ whole genome shotgun (WGS) entry which is preliminary data.</text>
</comment>
<dbReference type="OrthoDB" id="9789493at2"/>
<evidence type="ECO:0000256" key="1">
    <source>
        <dbReference type="ARBA" id="ARBA00022490"/>
    </source>
</evidence>
<comment type="catalytic activity">
    <reaction evidence="4">
        <text>chorismate = 4-hydroxybenzoate + pyruvate</text>
        <dbReference type="Rhea" id="RHEA:16505"/>
        <dbReference type="ChEBI" id="CHEBI:15361"/>
        <dbReference type="ChEBI" id="CHEBI:17879"/>
        <dbReference type="ChEBI" id="CHEBI:29748"/>
        <dbReference type="EC" id="4.1.3.40"/>
    </reaction>
</comment>
<reference evidence="5 6" key="1">
    <citation type="submission" date="2019-04" db="EMBL/GenBank/DDBJ databases">
        <title>Taxonomy of novel Haliea sp. from mangrove soil of West Coast of India.</title>
        <authorList>
            <person name="Verma A."/>
            <person name="Kumar P."/>
            <person name="Krishnamurthi S."/>
        </authorList>
    </citation>
    <scope>NUCLEOTIDE SEQUENCE [LARGE SCALE GENOMIC DNA]</scope>
    <source>
        <strain evidence="5 6">SAOS-164</strain>
    </source>
</reference>
<gene>
    <name evidence="4" type="primary">ubiC</name>
    <name evidence="5" type="ORF">E4634_14675</name>
</gene>